<dbReference type="Proteomes" id="UP001596028">
    <property type="component" value="Unassembled WGS sequence"/>
</dbReference>
<comment type="caution">
    <text evidence="1">The sequence shown here is derived from an EMBL/GenBank/DDBJ whole genome shotgun (WGS) entry which is preliminary data.</text>
</comment>
<dbReference type="EMBL" id="JBHSEP010000029">
    <property type="protein sequence ID" value="MFC4601719.1"/>
    <property type="molecule type" value="Genomic_DNA"/>
</dbReference>
<evidence type="ECO:0008006" key="3">
    <source>
        <dbReference type="Google" id="ProtNLM"/>
    </source>
</evidence>
<accession>A0ABV9FND8</accession>
<evidence type="ECO:0000313" key="1">
    <source>
        <dbReference type="EMBL" id="MFC4601719.1"/>
    </source>
</evidence>
<evidence type="ECO:0000313" key="2">
    <source>
        <dbReference type="Proteomes" id="UP001596028"/>
    </source>
</evidence>
<keyword evidence="2" id="KW-1185">Reference proteome</keyword>
<dbReference type="RefSeq" id="WP_378102157.1">
    <property type="nucleotide sequence ID" value="NZ_JBHSEP010000029.1"/>
</dbReference>
<protein>
    <recommendedName>
        <fullName evidence="3">Nucleotidyltransferase domain-containing protein</fullName>
    </recommendedName>
</protein>
<dbReference type="Gene3D" id="3.30.460.10">
    <property type="entry name" value="Beta Polymerase, domain 2"/>
    <property type="match status" value="1"/>
</dbReference>
<dbReference type="SUPFAM" id="SSF81301">
    <property type="entry name" value="Nucleotidyltransferase"/>
    <property type="match status" value="1"/>
</dbReference>
<reference evidence="2" key="1">
    <citation type="journal article" date="2019" name="Int. J. Syst. Evol. Microbiol.">
        <title>The Global Catalogue of Microorganisms (GCM) 10K type strain sequencing project: providing services to taxonomists for standard genome sequencing and annotation.</title>
        <authorList>
            <consortium name="The Broad Institute Genomics Platform"/>
            <consortium name="The Broad Institute Genome Sequencing Center for Infectious Disease"/>
            <person name="Wu L."/>
            <person name="Ma J."/>
        </authorList>
    </citation>
    <scope>NUCLEOTIDE SEQUENCE [LARGE SCALE GENOMIC DNA]</scope>
    <source>
        <strain evidence="2">CCUG 49571</strain>
    </source>
</reference>
<gene>
    <name evidence="1" type="ORF">ACFO3S_26005</name>
</gene>
<sequence length="259" mass="29475">MDKKFELLQRLDEIGRSLEKRDGSLALIGLGSVGIETARIDEFSDLDFFVIAEPGRKRSFIEDLGWLDEVCPLAYRFKNSELGHKFLFEDGIYGEFAVFDPIELKSAAYRGGRTVWKRAAFANNDIGQGTSPIPSIRESSIDHAVGEALTNLYVGLNRYLRGEKLSAFLFVQRYPIDRLLSILHLVEPEVEYFPDSFGNERRLEQRYPRFSGRLGGMLQGYDKTPESALNLLDYLEHISPVNPRMSMEIRALAERCIPS</sequence>
<name>A0ABV9FND8_9BACL</name>
<proteinExistence type="predicted"/>
<organism evidence="1 2">
    <name type="scientific">Cohnella hongkongensis</name>
    <dbReference type="NCBI Taxonomy" id="178337"/>
    <lineage>
        <taxon>Bacteria</taxon>
        <taxon>Bacillati</taxon>
        <taxon>Bacillota</taxon>
        <taxon>Bacilli</taxon>
        <taxon>Bacillales</taxon>
        <taxon>Paenibacillaceae</taxon>
        <taxon>Cohnella</taxon>
    </lineage>
</organism>
<dbReference type="InterPro" id="IPR043519">
    <property type="entry name" value="NT_sf"/>
</dbReference>